<evidence type="ECO:0000256" key="2">
    <source>
        <dbReference type="SAM" id="SignalP"/>
    </source>
</evidence>
<dbReference type="Proteomes" id="UP001205890">
    <property type="component" value="Unassembled WGS sequence"/>
</dbReference>
<dbReference type="InterPro" id="IPR019027">
    <property type="entry name" value="Pilus_biogenesis_CpaD-related"/>
</dbReference>
<sequence>MPAALHSLAARPLARAAAALSLLLALGACRSEIAQPDLGYPNDYRVRHPIALAYAPTELDLFLGHNGYGLDERQARDLQQFLQDYREHGRGGILVLVPVTGGKGGGGAQSVRASLASAGLAGHQVRYQNYSTPDAALASPVRLSFTKMQAKVLGACGDWRQDLNGEAASVEGWKNKPYPNMGCAYQTALANQVDDPVDFVRPRAETRSDIARRMKAIDDLRKGQDPSTNWKSQAADVSTAVGSN</sequence>
<comment type="caution">
    <text evidence="3">The sequence shown here is derived from an EMBL/GenBank/DDBJ whole genome shotgun (WGS) entry which is preliminary data.</text>
</comment>
<dbReference type="NCBIfam" id="TIGR02522">
    <property type="entry name" value="pilus_cpaD"/>
    <property type="match status" value="1"/>
</dbReference>
<accession>A0ABT1L9L2</accession>
<proteinExistence type="predicted"/>
<name>A0ABT1L9L2_9HYPH</name>
<feature type="signal peptide" evidence="2">
    <location>
        <begin position="1"/>
        <end position="34"/>
    </location>
</feature>
<reference evidence="3 4" key="1">
    <citation type="submission" date="2022-07" db="EMBL/GenBank/DDBJ databases">
        <authorList>
            <person name="Li W.-J."/>
            <person name="Deng Q.-Q."/>
        </authorList>
    </citation>
    <scope>NUCLEOTIDE SEQUENCE [LARGE SCALE GENOMIC DNA]</scope>
    <source>
        <strain evidence="3 4">SYSU M60028</strain>
    </source>
</reference>
<feature type="region of interest" description="Disordered" evidence="1">
    <location>
        <begin position="218"/>
        <end position="244"/>
    </location>
</feature>
<dbReference type="Pfam" id="PF09476">
    <property type="entry name" value="Pilus_CpaD"/>
    <property type="match status" value="1"/>
</dbReference>
<gene>
    <name evidence="3" type="ORF">NK718_06395</name>
</gene>
<feature type="chain" id="PRO_5046860825" evidence="2">
    <location>
        <begin position="35"/>
        <end position="244"/>
    </location>
</feature>
<protein>
    <submittedName>
        <fullName evidence="3">CpaD family pilus assembly lipoprotein</fullName>
    </submittedName>
</protein>
<keyword evidence="2" id="KW-0732">Signal</keyword>
<dbReference type="RefSeq" id="WP_254739735.1">
    <property type="nucleotide sequence ID" value="NZ_JANCLU010000004.1"/>
</dbReference>
<organism evidence="3 4">
    <name type="scientific">Alsobacter ponti</name>
    <dbReference type="NCBI Taxonomy" id="2962936"/>
    <lineage>
        <taxon>Bacteria</taxon>
        <taxon>Pseudomonadati</taxon>
        <taxon>Pseudomonadota</taxon>
        <taxon>Alphaproteobacteria</taxon>
        <taxon>Hyphomicrobiales</taxon>
        <taxon>Alsobacteraceae</taxon>
        <taxon>Alsobacter</taxon>
    </lineage>
</organism>
<evidence type="ECO:0000313" key="3">
    <source>
        <dbReference type="EMBL" id="MCP8938139.1"/>
    </source>
</evidence>
<evidence type="ECO:0000256" key="1">
    <source>
        <dbReference type="SAM" id="MobiDB-lite"/>
    </source>
</evidence>
<evidence type="ECO:0000313" key="4">
    <source>
        <dbReference type="Proteomes" id="UP001205890"/>
    </source>
</evidence>
<keyword evidence="4" id="KW-1185">Reference proteome</keyword>
<dbReference type="EMBL" id="JANCLU010000004">
    <property type="protein sequence ID" value="MCP8938139.1"/>
    <property type="molecule type" value="Genomic_DNA"/>
</dbReference>
<feature type="compositionally biased region" description="Polar residues" evidence="1">
    <location>
        <begin position="225"/>
        <end position="244"/>
    </location>
</feature>
<dbReference type="InterPro" id="IPR013361">
    <property type="entry name" value="Pilus_CpaD"/>
</dbReference>
<keyword evidence="3" id="KW-0449">Lipoprotein</keyword>